<dbReference type="Proteomes" id="UP001597189">
    <property type="component" value="Unassembled WGS sequence"/>
</dbReference>
<dbReference type="InterPro" id="IPR017853">
    <property type="entry name" value="GH"/>
</dbReference>
<evidence type="ECO:0000256" key="1">
    <source>
        <dbReference type="ARBA" id="ARBA00010646"/>
    </source>
</evidence>
<dbReference type="PANTHER" id="PTHR34135:SF2">
    <property type="entry name" value="LYSOZYME"/>
    <property type="match status" value="1"/>
</dbReference>
<dbReference type="Gene3D" id="3.20.20.80">
    <property type="entry name" value="Glycosidases"/>
    <property type="match status" value="1"/>
</dbReference>
<proteinExistence type="inferred from homology"/>
<sequence>MPRLDMVDISNNNGYMTVSNYKSMAKYGVKAIVQKLSEGTYFTDGTRKVNITNAIKAGMHVNGYHFARFTTVAGAKAEAQMAARCALSAGLGKDSVIVLDFESNNKGWSINSATIRAWVKEVKRMGYPKTDVYTMGSWTNSLPLNNSGRGGWIASYPSNPSGMNLYKSYNGWQWSSTHKFPGVYGGLDVSQMYSDYYYGSAAKVAKPKKAVYYDYNPKVVYARTEIKRYKDKEFKHPVDSWPTHTGFEVASLVKYGKVTRFKLANGLFITANQAYVNRLYYVAGGKTKQVKSVRGTHRYKDKSLHHVVDWWPAGTIFAVDKIVKDGNATRIKLANGMFISGNKLNNSFVK</sequence>
<name>A0ABW4D389_9LACO</name>
<dbReference type="EMBL" id="JBHTOD010000004">
    <property type="protein sequence ID" value="MFD1455256.1"/>
    <property type="molecule type" value="Genomic_DNA"/>
</dbReference>
<accession>A0ABW4D389</accession>
<feature type="domain" description="DUF5776" evidence="2">
    <location>
        <begin position="212"/>
        <end position="276"/>
    </location>
</feature>
<keyword evidence="4" id="KW-1185">Reference proteome</keyword>
<dbReference type="PANTHER" id="PTHR34135">
    <property type="entry name" value="LYSOZYME"/>
    <property type="match status" value="1"/>
</dbReference>
<dbReference type="PROSITE" id="PS51904">
    <property type="entry name" value="GLYCOSYL_HYDROL_F25_2"/>
    <property type="match status" value="1"/>
</dbReference>
<evidence type="ECO:0000259" key="2">
    <source>
        <dbReference type="Pfam" id="PF19087"/>
    </source>
</evidence>
<evidence type="ECO:0000313" key="4">
    <source>
        <dbReference type="Proteomes" id="UP001597189"/>
    </source>
</evidence>
<feature type="domain" description="DUF5776" evidence="2">
    <location>
        <begin position="280"/>
        <end position="343"/>
    </location>
</feature>
<dbReference type="InterPro" id="IPR044081">
    <property type="entry name" value="DUF5776"/>
</dbReference>
<dbReference type="Pfam" id="PF19087">
    <property type="entry name" value="DUF5776"/>
    <property type="match status" value="2"/>
</dbReference>
<dbReference type="InterPro" id="IPR002053">
    <property type="entry name" value="Glyco_hydro_25"/>
</dbReference>
<gene>
    <name evidence="3" type="ORF">ACFQ44_06095</name>
</gene>
<evidence type="ECO:0000313" key="3">
    <source>
        <dbReference type="EMBL" id="MFD1455256.1"/>
    </source>
</evidence>
<dbReference type="Pfam" id="PF01183">
    <property type="entry name" value="Glyco_hydro_25"/>
    <property type="match status" value="1"/>
</dbReference>
<comment type="similarity">
    <text evidence="1">Belongs to the glycosyl hydrolase 25 family.</text>
</comment>
<organism evidence="3 4">
    <name type="scientific">Levilactobacillus lanxiensis</name>
    <dbReference type="NCBI Taxonomy" id="2799568"/>
    <lineage>
        <taxon>Bacteria</taxon>
        <taxon>Bacillati</taxon>
        <taxon>Bacillota</taxon>
        <taxon>Bacilli</taxon>
        <taxon>Lactobacillales</taxon>
        <taxon>Lactobacillaceae</taxon>
        <taxon>Levilactobacillus</taxon>
    </lineage>
</organism>
<dbReference type="SUPFAM" id="SSF51445">
    <property type="entry name" value="(Trans)glycosidases"/>
    <property type="match status" value="1"/>
</dbReference>
<protein>
    <submittedName>
        <fullName evidence="3">GH25 family lysozyme</fullName>
    </submittedName>
</protein>
<dbReference type="RefSeq" id="WP_203644560.1">
    <property type="nucleotide sequence ID" value="NZ_BOLN01000004.1"/>
</dbReference>
<comment type="caution">
    <text evidence="3">The sequence shown here is derived from an EMBL/GenBank/DDBJ whole genome shotgun (WGS) entry which is preliminary data.</text>
</comment>
<reference evidence="4" key="1">
    <citation type="journal article" date="2019" name="Int. J. Syst. Evol. Microbiol.">
        <title>The Global Catalogue of Microorganisms (GCM) 10K type strain sequencing project: providing services to taxonomists for standard genome sequencing and annotation.</title>
        <authorList>
            <consortium name="The Broad Institute Genomics Platform"/>
            <consortium name="The Broad Institute Genome Sequencing Center for Infectious Disease"/>
            <person name="Wu L."/>
            <person name="Ma J."/>
        </authorList>
    </citation>
    <scope>NUCLEOTIDE SEQUENCE [LARGE SCALE GENOMIC DNA]</scope>
    <source>
        <strain evidence="4">CCM 8979</strain>
    </source>
</reference>